<dbReference type="EMBL" id="DTMZ01000005">
    <property type="protein sequence ID" value="HGD12584.1"/>
    <property type="molecule type" value="Genomic_DNA"/>
</dbReference>
<dbReference type="Pfam" id="PF00557">
    <property type="entry name" value="Peptidase_M24"/>
    <property type="match status" value="1"/>
</dbReference>
<comment type="similarity">
    <text evidence="3">Belongs to the peptidase M24B family.</text>
</comment>
<evidence type="ECO:0000256" key="2">
    <source>
        <dbReference type="ARBA" id="ARBA00022801"/>
    </source>
</evidence>
<evidence type="ECO:0000256" key="1">
    <source>
        <dbReference type="ARBA" id="ARBA00022723"/>
    </source>
</evidence>
<dbReference type="InterPro" id="IPR000994">
    <property type="entry name" value="Pept_M24"/>
</dbReference>
<protein>
    <submittedName>
        <fullName evidence="6">Aminopeptidase P family protein</fullName>
    </submittedName>
</protein>
<dbReference type="SUPFAM" id="SSF53092">
    <property type="entry name" value="Creatinase/prolidase N-terminal domain"/>
    <property type="match status" value="1"/>
</dbReference>
<feature type="domain" description="Creatinase N-terminal" evidence="5">
    <location>
        <begin position="4"/>
        <end position="132"/>
    </location>
</feature>
<proteinExistence type="inferred from homology"/>
<dbReference type="Pfam" id="PF01321">
    <property type="entry name" value="Creatinase_N"/>
    <property type="match status" value="1"/>
</dbReference>
<keyword evidence="6" id="KW-0031">Aminopeptidase</keyword>
<dbReference type="SUPFAM" id="SSF55920">
    <property type="entry name" value="Creatinase/aminopeptidase"/>
    <property type="match status" value="1"/>
</dbReference>
<name>A0A7V3PSB7_UNCW3</name>
<evidence type="ECO:0000313" key="6">
    <source>
        <dbReference type="EMBL" id="HGD12584.1"/>
    </source>
</evidence>
<comment type="caution">
    <text evidence="6">The sequence shown here is derived from an EMBL/GenBank/DDBJ whole genome shotgun (WGS) entry which is preliminary data.</text>
</comment>
<dbReference type="InterPro" id="IPR000587">
    <property type="entry name" value="Creatinase_N"/>
</dbReference>
<dbReference type="GO" id="GO:0004177">
    <property type="term" value="F:aminopeptidase activity"/>
    <property type="evidence" value="ECO:0007669"/>
    <property type="project" value="UniProtKB-KW"/>
</dbReference>
<evidence type="ECO:0000259" key="4">
    <source>
        <dbReference type="Pfam" id="PF00557"/>
    </source>
</evidence>
<keyword evidence="2" id="KW-0378">Hydrolase</keyword>
<dbReference type="InterPro" id="IPR001131">
    <property type="entry name" value="Peptidase_M24B_aminopep-P_CS"/>
</dbReference>
<dbReference type="PANTHER" id="PTHR46112:SF3">
    <property type="entry name" value="AMINOPEPTIDASE YPDF"/>
    <property type="match status" value="1"/>
</dbReference>
<dbReference type="GO" id="GO:0046872">
    <property type="term" value="F:metal ion binding"/>
    <property type="evidence" value="ECO:0007669"/>
    <property type="project" value="UniProtKB-KW"/>
</dbReference>
<dbReference type="AlphaFoldDB" id="A0A7V3PSB7"/>
<keyword evidence="6" id="KW-0645">Protease</keyword>
<sequence length="358" mass="40453">MLKRISLLQKLLRQEGLSAMIVSGLNNIRYLCGYTGSNGMMIVTRSHATFYTDFRYQEQMKQEVRGCKKKVLERDLYASFPVEDLRRFIAGTRVPRLGIEEGNLTLARFRLLRRQLKGFKLVPVRDLVLELRRKKSAEEIKLMSRAQEITEEGINRVLKLVKPGVTERELALEIEFYFRQFGEVAFPSIVAAGENAAKPHARAGERRLRRGDCITFDIGCRYQGYCADMTRTVFLGKPDPELKRVYEAVLKAQQEALSVIKPGVPCKLVDLTSRDYLNRLGLGKYFGHSLGHGVGLDVHEQPVLARTGKQILETGDVVTVEPGVYLPGKGGVRIEDMVLVTRTGIHNFTKASKELIIL</sequence>
<dbReference type="InterPro" id="IPR029149">
    <property type="entry name" value="Creatin/AminoP/Spt16_N"/>
</dbReference>
<dbReference type="InterPro" id="IPR036005">
    <property type="entry name" value="Creatinase/aminopeptidase-like"/>
</dbReference>
<evidence type="ECO:0000259" key="5">
    <source>
        <dbReference type="Pfam" id="PF01321"/>
    </source>
</evidence>
<keyword evidence="1 3" id="KW-0479">Metal-binding</keyword>
<dbReference type="PROSITE" id="PS00491">
    <property type="entry name" value="PROLINE_PEPTIDASE"/>
    <property type="match status" value="1"/>
</dbReference>
<evidence type="ECO:0000256" key="3">
    <source>
        <dbReference type="RuleBase" id="RU000590"/>
    </source>
</evidence>
<dbReference type="Gene3D" id="3.90.230.10">
    <property type="entry name" value="Creatinase/methionine aminopeptidase superfamily"/>
    <property type="match status" value="1"/>
</dbReference>
<reference evidence="6" key="1">
    <citation type="journal article" date="2020" name="mSystems">
        <title>Genome- and Community-Level Interaction Insights into Carbon Utilization and Element Cycling Functions of Hydrothermarchaeota in Hydrothermal Sediment.</title>
        <authorList>
            <person name="Zhou Z."/>
            <person name="Liu Y."/>
            <person name="Xu W."/>
            <person name="Pan J."/>
            <person name="Luo Z.H."/>
            <person name="Li M."/>
        </authorList>
    </citation>
    <scope>NUCLEOTIDE SEQUENCE [LARGE SCALE GENOMIC DNA]</scope>
    <source>
        <strain evidence="6">SpSt-914</strain>
    </source>
</reference>
<dbReference type="CDD" id="cd01092">
    <property type="entry name" value="APP-like"/>
    <property type="match status" value="1"/>
</dbReference>
<feature type="domain" description="Peptidase M24" evidence="4">
    <location>
        <begin position="142"/>
        <end position="341"/>
    </location>
</feature>
<dbReference type="Gene3D" id="3.40.350.10">
    <property type="entry name" value="Creatinase/prolidase N-terminal domain"/>
    <property type="match status" value="1"/>
</dbReference>
<dbReference type="InterPro" id="IPR050659">
    <property type="entry name" value="Peptidase_M24B"/>
</dbReference>
<dbReference type="PANTHER" id="PTHR46112">
    <property type="entry name" value="AMINOPEPTIDASE"/>
    <property type="match status" value="1"/>
</dbReference>
<accession>A0A7V3PSB7</accession>
<organism evidence="6">
    <name type="scientific">candidate division WOR-3 bacterium</name>
    <dbReference type="NCBI Taxonomy" id="2052148"/>
    <lineage>
        <taxon>Bacteria</taxon>
        <taxon>Bacteria division WOR-3</taxon>
    </lineage>
</organism>
<gene>
    <name evidence="6" type="ORF">ENX16_00650</name>
</gene>